<feature type="compositionally biased region" description="Polar residues" evidence="1">
    <location>
        <begin position="101"/>
        <end position="120"/>
    </location>
</feature>
<dbReference type="AlphaFoldDB" id="A0AAW2J2I1"/>
<dbReference type="EMBL" id="JACGWK010001431">
    <property type="protein sequence ID" value="KAL0288725.1"/>
    <property type="molecule type" value="Genomic_DNA"/>
</dbReference>
<reference evidence="2" key="1">
    <citation type="submission" date="2020-06" db="EMBL/GenBank/DDBJ databases">
        <authorList>
            <person name="Li T."/>
            <person name="Hu X."/>
            <person name="Zhang T."/>
            <person name="Song X."/>
            <person name="Zhang H."/>
            <person name="Dai N."/>
            <person name="Sheng W."/>
            <person name="Hou X."/>
            <person name="Wei L."/>
        </authorList>
    </citation>
    <scope>NUCLEOTIDE SEQUENCE</scope>
    <source>
        <strain evidence="2">G01</strain>
        <tissue evidence="2">Leaf</tissue>
    </source>
</reference>
<evidence type="ECO:0000313" key="2">
    <source>
        <dbReference type="EMBL" id="KAL0288725.1"/>
    </source>
</evidence>
<organism evidence="2">
    <name type="scientific">Sesamum angustifolium</name>
    <dbReference type="NCBI Taxonomy" id="2727405"/>
    <lineage>
        <taxon>Eukaryota</taxon>
        <taxon>Viridiplantae</taxon>
        <taxon>Streptophyta</taxon>
        <taxon>Embryophyta</taxon>
        <taxon>Tracheophyta</taxon>
        <taxon>Spermatophyta</taxon>
        <taxon>Magnoliopsida</taxon>
        <taxon>eudicotyledons</taxon>
        <taxon>Gunneridae</taxon>
        <taxon>Pentapetalae</taxon>
        <taxon>asterids</taxon>
        <taxon>lamiids</taxon>
        <taxon>Lamiales</taxon>
        <taxon>Pedaliaceae</taxon>
        <taxon>Sesamum</taxon>
    </lineage>
</organism>
<gene>
    <name evidence="2" type="ORF">Sangu_2644700</name>
</gene>
<feature type="compositionally biased region" description="Basic and acidic residues" evidence="1">
    <location>
        <begin position="1"/>
        <end position="17"/>
    </location>
</feature>
<feature type="compositionally biased region" description="Pro residues" evidence="1">
    <location>
        <begin position="62"/>
        <end position="75"/>
    </location>
</feature>
<reference evidence="2" key="2">
    <citation type="journal article" date="2024" name="Plant">
        <title>Genomic evolution and insights into agronomic trait innovations of Sesamum species.</title>
        <authorList>
            <person name="Miao H."/>
            <person name="Wang L."/>
            <person name="Qu L."/>
            <person name="Liu H."/>
            <person name="Sun Y."/>
            <person name="Le M."/>
            <person name="Wang Q."/>
            <person name="Wei S."/>
            <person name="Zheng Y."/>
            <person name="Lin W."/>
            <person name="Duan Y."/>
            <person name="Cao H."/>
            <person name="Xiong S."/>
            <person name="Wang X."/>
            <person name="Wei L."/>
            <person name="Li C."/>
            <person name="Ma Q."/>
            <person name="Ju M."/>
            <person name="Zhao R."/>
            <person name="Li G."/>
            <person name="Mu C."/>
            <person name="Tian Q."/>
            <person name="Mei H."/>
            <person name="Zhang T."/>
            <person name="Gao T."/>
            <person name="Zhang H."/>
        </authorList>
    </citation>
    <scope>NUCLEOTIDE SEQUENCE</scope>
    <source>
        <strain evidence="2">G01</strain>
    </source>
</reference>
<sequence length="128" mass="14037">MEDHQHQRTADEGHIPGESEASVMMTEQQMWLATIGGNNKGCVFRLGSEAHFSSQTYTSLSPPLPTPLQPPPPQNPNVEDRIARLDEMMDDMMAIMREMEASSSTFGPSQPTTSSTSIVQPPQPPTDP</sequence>
<comment type="caution">
    <text evidence="2">The sequence shown here is derived from an EMBL/GenBank/DDBJ whole genome shotgun (WGS) entry which is preliminary data.</text>
</comment>
<proteinExistence type="predicted"/>
<feature type="region of interest" description="Disordered" evidence="1">
    <location>
        <begin position="98"/>
        <end position="128"/>
    </location>
</feature>
<evidence type="ECO:0000256" key="1">
    <source>
        <dbReference type="SAM" id="MobiDB-lite"/>
    </source>
</evidence>
<protein>
    <submittedName>
        <fullName evidence="2">Uncharacterized protein</fullName>
    </submittedName>
</protein>
<name>A0AAW2J2I1_9LAMI</name>
<feature type="region of interest" description="Disordered" evidence="1">
    <location>
        <begin position="53"/>
        <end position="78"/>
    </location>
</feature>
<accession>A0AAW2J2I1</accession>
<feature type="region of interest" description="Disordered" evidence="1">
    <location>
        <begin position="1"/>
        <end position="23"/>
    </location>
</feature>